<dbReference type="InterPro" id="IPR050194">
    <property type="entry name" value="Glycosyltransferase_grp1"/>
</dbReference>
<evidence type="ECO:0000259" key="2">
    <source>
        <dbReference type="Pfam" id="PF13579"/>
    </source>
</evidence>
<protein>
    <submittedName>
        <fullName evidence="3">Glycosyltransferase family 4 protein</fullName>
    </submittedName>
</protein>
<feature type="domain" description="Glycosyltransferase subfamily 4-like N-terminal" evidence="2">
    <location>
        <begin position="16"/>
        <end position="185"/>
    </location>
</feature>
<gene>
    <name evidence="3" type="ORF">IFO69_07945</name>
</gene>
<dbReference type="RefSeq" id="WP_192009526.1">
    <property type="nucleotide sequence ID" value="NZ_JACYTQ010000002.1"/>
</dbReference>
<dbReference type="CDD" id="cd03794">
    <property type="entry name" value="GT4_WbuB-like"/>
    <property type="match status" value="1"/>
</dbReference>
<reference evidence="3 4" key="1">
    <citation type="submission" date="2020-09" db="EMBL/GenBank/DDBJ databases">
        <title>Echinicola sp. CAU 1574 isolated from sand of Sido Beach.</title>
        <authorList>
            <person name="Kim W."/>
        </authorList>
    </citation>
    <scope>NUCLEOTIDE SEQUENCE [LARGE SCALE GENOMIC DNA]</scope>
    <source>
        <strain evidence="3 4">CAU 1574</strain>
    </source>
</reference>
<proteinExistence type="predicted"/>
<feature type="domain" description="Glycosyl transferase family 1" evidence="1">
    <location>
        <begin position="208"/>
        <end position="372"/>
    </location>
</feature>
<dbReference type="Pfam" id="PF00534">
    <property type="entry name" value="Glycos_transf_1"/>
    <property type="match status" value="1"/>
</dbReference>
<name>A0ABR9AIW3_9BACT</name>
<organism evidence="3 4">
    <name type="scientific">Echinicola arenosa</name>
    <dbReference type="NCBI Taxonomy" id="2774144"/>
    <lineage>
        <taxon>Bacteria</taxon>
        <taxon>Pseudomonadati</taxon>
        <taxon>Bacteroidota</taxon>
        <taxon>Cytophagia</taxon>
        <taxon>Cytophagales</taxon>
        <taxon>Cyclobacteriaceae</taxon>
        <taxon>Echinicola</taxon>
    </lineage>
</organism>
<keyword evidence="4" id="KW-1185">Reference proteome</keyword>
<dbReference type="SUPFAM" id="SSF53756">
    <property type="entry name" value="UDP-Glycosyltransferase/glycogen phosphorylase"/>
    <property type="match status" value="1"/>
</dbReference>
<comment type="caution">
    <text evidence="3">The sequence shown here is derived from an EMBL/GenBank/DDBJ whole genome shotgun (WGS) entry which is preliminary data.</text>
</comment>
<dbReference type="Gene3D" id="3.40.50.2000">
    <property type="entry name" value="Glycogen Phosphorylase B"/>
    <property type="match status" value="2"/>
</dbReference>
<evidence type="ECO:0000313" key="3">
    <source>
        <dbReference type="EMBL" id="MBD8488671.1"/>
    </source>
</evidence>
<evidence type="ECO:0000259" key="1">
    <source>
        <dbReference type="Pfam" id="PF00534"/>
    </source>
</evidence>
<dbReference type="Proteomes" id="UP000647133">
    <property type="component" value="Unassembled WGS sequence"/>
</dbReference>
<evidence type="ECO:0000313" key="4">
    <source>
        <dbReference type="Proteomes" id="UP000647133"/>
    </source>
</evidence>
<dbReference type="PANTHER" id="PTHR45947:SF3">
    <property type="entry name" value="SULFOQUINOVOSYL TRANSFERASE SQD2"/>
    <property type="match status" value="1"/>
</dbReference>
<dbReference type="PANTHER" id="PTHR45947">
    <property type="entry name" value="SULFOQUINOVOSYL TRANSFERASE SQD2"/>
    <property type="match status" value="1"/>
</dbReference>
<dbReference type="InterPro" id="IPR028098">
    <property type="entry name" value="Glyco_trans_4-like_N"/>
</dbReference>
<dbReference type="Pfam" id="PF13579">
    <property type="entry name" value="Glyco_trans_4_4"/>
    <property type="match status" value="1"/>
</dbReference>
<accession>A0ABR9AIW3</accession>
<sequence length="409" mass="46518">MRLIYIHQYFLKPEEGGAVRSYHLAKGMVDAGMEVEMVTAHSENTYDYKVIDGIKVHYLPVSYDNKFGFIKRTYAFLKFVRMAKKLLMKLKRPDLLYISSTPLTTGLIGLWAKEKLALPYVFEVRDLWPEAPIQVGAVKNPLLKRMLYGLEKRIYDQALKVVTLSPGIRTYVENCSPNVSTSLIPNFSDVNFFQPSKAKSSKILDGLNWKAKNLSISYTGAIGEVNAVQELLFLAKEAQNQGKEWQFAIKGKGKKLQELKGLASKLQLKNLQFLPFGDKSSVRDLLSVTDLAFISFDHLPVLQTNSPNKFFDALAMGNGILINHEGWVWDLTKSNHLGILYDVKQVKETICRLEILAEDETVLKAMKQRSRNLAMLHFSKEMAISKLLFTLDPKRFPRPVIDEVYMLTA</sequence>
<dbReference type="EMBL" id="JACYTQ010000002">
    <property type="protein sequence ID" value="MBD8488671.1"/>
    <property type="molecule type" value="Genomic_DNA"/>
</dbReference>
<dbReference type="InterPro" id="IPR001296">
    <property type="entry name" value="Glyco_trans_1"/>
</dbReference>